<dbReference type="SUPFAM" id="SSF56935">
    <property type="entry name" value="Porins"/>
    <property type="match status" value="1"/>
</dbReference>
<dbReference type="Proteomes" id="UP000030661">
    <property type="component" value="Unassembled WGS sequence"/>
</dbReference>
<dbReference type="eggNOG" id="ENOG502ZGMU">
    <property type="taxonomic scope" value="Bacteria"/>
</dbReference>
<reference evidence="2" key="1">
    <citation type="journal article" date="2015" name="PeerJ">
        <title>First genomic representation of candidate bacterial phylum KSB3 points to enhanced environmental sensing as a trigger of wastewater bulking.</title>
        <authorList>
            <person name="Sekiguchi Y."/>
            <person name="Ohashi A."/>
            <person name="Parks D.H."/>
            <person name="Yamauchi T."/>
            <person name="Tyson G.W."/>
            <person name="Hugenholtz P."/>
        </authorList>
    </citation>
    <scope>NUCLEOTIDE SEQUENCE [LARGE SCALE GENOMIC DNA]</scope>
</reference>
<dbReference type="Gene3D" id="2.40.160.10">
    <property type="entry name" value="Porin"/>
    <property type="match status" value="1"/>
</dbReference>
<evidence type="ECO:0000313" key="3">
    <source>
        <dbReference type="Proteomes" id="UP000030661"/>
    </source>
</evidence>
<dbReference type="STRING" id="1499967.U27_05818"/>
<evidence type="ECO:0008006" key="4">
    <source>
        <dbReference type="Google" id="ProtNLM"/>
    </source>
</evidence>
<feature type="chain" id="PRO_5001755497" description="Porin" evidence="1">
    <location>
        <begin position="26"/>
        <end position="377"/>
    </location>
</feature>
<keyword evidence="3" id="KW-1185">Reference proteome</keyword>
<sequence>MKTRTYFGMLWALCVLAIWGEEAQAQFMNTISIHGFGGWAYGKTDNENQYLVGNEDGSYDTVNFSLNITATPYERLSIYVQPDYNEGGFEEEGVGLDYAFAEWYFSDKLLLRAGKVKAPFLLFTEVYDVGTIRPFFALPQAIYQQMAAEAYKGVGLTGSLFPKEGWELQYDLYGGKLSLQPNPVINTQTFEFISVTPEANDLVGGRLSLQTPLTGFNIAMSAFTANFELSNLGPSLNDRYVLMGPSLEYWSDRWRIRSEYVTQASSSKVSFDSVYVEAAYQVTEHWQMAARYEYANFETTAPPETQALPSSVYEHQETALGLNYWFNPNLVFKLSYHIVEGNRFAFPDDIQTYLQRIQTGGFDETTHLVLIGTQFSF</sequence>
<protein>
    <recommendedName>
        <fullName evidence="4">Porin</fullName>
    </recommendedName>
</protein>
<name>A0A081C2N8_VECG1</name>
<gene>
    <name evidence="2" type="ORF">U27_05818</name>
</gene>
<proteinExistence type="predicted"/>
<dbReference type="InterPro" id="IPR010870">
    <property type="entry name" value="Porin_O/P"/>
</dbReference>
<feature type="signal peptide" evidence="1">
    <location>
        <begin position="1"/>
        <end position="25"/>
    </location>
</feature>
<dbReference type="HOGENOM" id="CLU_732913_0_0_0"/>
<dbReference type="EMBL" id="DF820468">
    <property type="protein sequence ID" value="GAK58843.1"/>
    <property type="molecule type" value="Genomic_DNA"/>
</dbReference>
<evidence type="ECO:0000313" key="2">
    <source>
        <dbReference type="EMBL" id="GAK58843.1"/>
    </source>
</evidence>
<accession>A0A081C2N8</accession>
<organism evidence="2">
    <name type="scientific">Vecturithrix granuli</name>
    <dbReference type="NCBI Taxonomy" id="1499967"/>
    <lineage>
        <taxon>Bacteria</taxon>
        <taxon>Candidatus Moduliflexota</taxon>
        <taxon>Candidatus Vecturitrichia</taxon>
        <taxon>Candidatus Vecturitrichales</taxon>
        <taxon>Candidatus Vecturitrichaceae</taxon>
        <taxon>Candidatus Vecturithrix</taxon>
    </lineage>
</organism>
<dbReference type="AlphaFoldDB" id="A0A081C2N8"/>
<evidence type="ECO:0000256" key="1">
    <source>
        <dbReference type="SAM" id="SignalP"/>
    </source>
</evidence>
<dbReference type="Pfam" id="PF07396">
    <property type="entry name" value="Porin_O_P"/>
    <property type="match status" value="1"/>
</dbReference>
<dbReference type="InterPro" id="IPR023614">
    <property type="entry name" value="Porin_dom_sf"/>
</dbReference>
<keyword evidence="1" id="KW-0732">Signal</keyword>